<evidence type="ECO:0000313" key="2">
    <source>
        <dbReference type="EMBL" id="OGY17901.1"/>
    </source>
</evidence>
<gene>
    <name evidence="2" type="ORF">A2784_01740</name>
</gene>
<dbReference type="EMBL" id="MHCH01000014">
    <property type="protein sequence ID" value="OGY17901.1"/>
    <property type="molecule type" value="Genomic_DNA"/>
</dbReference>
<keyword evidence="1" id="KW-0812">Transmembrane</keyword>
<name>A0A1G1VR83_9BACT</name>
<keyword evidence="1" id="KW-0472">Membrane</keyword>
<evidence type="ECO:0000313" key="3">
    <source>
        <dbReference type="Proteomes" id="UP000177324"/>
    </source>
</evidence>
<organism evidence="2 3">
    <name type="scientific">Candidatus Chisholmbacteria bacterium RIFCSPHIGHO2_01_FULL_48_12</name>
    <dbReference type="NCBI Taxonomy" id="1797589"/>
    <lineage>
        <taxon>Bacteria</taxon>
        <taxon>Candidatus Chisholmiibacteriota</taxon>
    </lineage>
</organism>
<evidence type="ECO:0000256" key="1">
    <source>
        <dbReference type="SAM" id="Phobius"/>
    </source>
</evidence>
<keyword evidence="1" id="KW-1133">Transmembrane helix</keyword>
<dbReference type="AlphaFoldDB" id="A0A1G1VR83"/>
<dbReference type="Proteomes" id="UP000177324">
    <property type="component" value="Unassembled WGS sequence"/>
</dbReference>
<protein>
    <submittedName>
        <fullName evidence="2">Uncharacterized protein</fullName>
    </submittedName>
</protein>
<reference evidence="2 3" key="1">
    <citation type="journal article" date="2016" name="Nat. Commun.">
        <title>Thousands of microbial genomes shed light on interconnected biogeochemical processes in an aquifer system.</title>
        <authorList>
            <person name="Anantharaman K."/>
            <person name="Brown C.T."/>
            <person name="Hug L.A."/>
            <person name="Sharon I."/>
            <person name="Castelle C.J."/>
            <person name="Probst A.J."/>
            <person name="Thomas B.C."/>
            <person name="Singh A."/>
            <person name="Wilkins M.J."/>
            <person name="Karaoz U."/>
            <person name="Brodie E.L."/>
            <person name="Williams K.H."/>
            <person name="Hubbard S.S."/>
            <person name="Banfield J.F."/>
        </authorList>
    </citation>
    <scope>NUCLEOTIDE SEQUENCE [LARGE SCALE GENOMIC DNA]</scope>
</reference>
<feature type="transmembrane region" description="Helical" evidence="1">
    <location>
        <begin position="20"/>
        <end position="41"/>
    </location>
</feature>
<sequence length="348" mass="38609">MATLTQTAYYTRRTLKWGSFLVLFLIVFRWAWNGFITYWLAKHPPPPPPPTVAFGKLPQLQFPDQTKGSLTFKLETVTGTTPDLGDRAHVFFMPAKRANLLALERATTQAARLGFNLPPQKLTDTLYRWANATPLSTNLDLDIIYGHFLLTASWQQDPTLLDAPNLPNTTPAVIEAQDYLADAGLLPEDLKTGRTQVSFLRASANDFIPAPSLSEAEFVQVDLFRQDLPAGKVYTATPSAGLVRLIFSGNTNTGKRIVSLAYNYFPVNYDQSATYPLKASSQAWAELQSGQGYIATLPTTGNQATVRRVSLGFYDAPTPQTFLQPIYVFEGDNNFVAYVPALDSKWVE</sequence>
<dbReference type="STRING" id="1797589.A2784_01740"/>
<comment type="caution">
    <text evidence="2">The sequence shown here is derived from an EMBL/GenBank/DDBJ whole genome shotgun (WGS) entry which is preliminary data.</text>
</comment>
<accession>A0A1G1VR83</accession>
<proteinExistence type="predicted"/>